<evidence type="ECO:0000313" key="1">
    <source>
        <dbReference type="EMBL" id="MDC9590595.1"/>
    </source>
</evidence>
<reference evidence="1 2" key="1">
    <citation type="submission" date="2023-02" db="EMBL/GenBank/DDBJ databases">
        <title>Entomopathogenic bacteria.</title>
        <authorList>
            <person name="Machado R.A."/>
        </authorList>
    </citation>
    <scope>NUCLEOTIDE SEQUENCE [LARGE SCALE GENOMIC DNA]</scope>
    <source>
        <strain evidence="1 2">XENO-10</strain>
    </source>
</reference>
<dbReference type="RefSeq" id="WP_273555874.1">
    <property type="nucleotide sequence ID" value="NZ_JAQRFI010000039.1"/>
</dbReference>
<name>A0ABT5LLF7_9GAMM</name>
<protein>
    <submittedName>
        <fullName evidence="1">Uncharacterized protein</fullName>
    </submittedName>
</protein>
<keyword evidence="2" id="KW-1185">Reference proteome</keyword>
<gene>
    <name evidence="1" type="ORF">PSI23_15195</name>
</gene>
<evidence type="ECO:0000313" key="2">
    <source>
        <dbReference type="Proteomes" id="UP001217178"/>
    </source>
</evidence>
<sequence length="52" mass="6042">MDILFTGKFQLITADNDIEPQSRIEEIVNELAGKAGLRRISDFLAHREWRNI</sequence>
<dbReference type="Proteomes" id="UP001217178">
    <property type="component" value="Unassembled WGS sequence"/>
</dbReference>
<organism evidence="1 2">
    <name type="scientific">Xenorhabdus yunnanensis</name>
    <dbReference type="NCBI Taxonomy" id="3025878"/>
    <lineage>
        <taxon>Bacteria</taxon>
        <taxon>Pseudomonadati</taxon>
        <taxon>Pseudomonadota</taxon>
        <taxon>Gammaproteobacteria</taxon>
        <taxon>Enterobacterales</taxon>
        <taxon>Morganellaceae</taxon>
        <taxon>Xenorhabdus</taxon>
    </lineage>
</organism>
<proteinExistence type="predicted"/>
<accession>A0ABT5LLF7</accession>
<comment type="caution">
    <text evidence="1">The sequence shown here is derived from an EMBL/GenBank/DDBJ whole genome shotgun (WGS) entry which is preliminary data.</text>
</comment>
<dbReference type="EMBL" id="JAQRFI010000039">
    <property type="protein sequence ID" value="MDC9590595.1"/>
    <property type="molecule type" value="Genomic_DNA"/>
</dbReference>